<dbReference type="AlphaFoldDB" id="A0A927B8D0"/>
<evidence type="ECO:0000259" key="2">
    <source>
        <dbReference type="PROSITE" id="PS51688"/>
    </source>
</evidence>
<gene>
    <name evidence="3" type="ORF">IC230_30020</name>
</gene>
<dbReference type="Gene3D" id="2.150.10.10">
    <property type="entry name" value="Serralysin-like metalloprotease, C-terminal"/>
    <property type="match status" value="2"/>
</dbReference>
<organism evidence="3 4">
    <name type="scientific">Spirosoma validum</name>
    <dbReference type="NCBI Taxonomy" id="2771355"/>
    <lineage>
        <taxon>Bacteria</taxon>
        <taxon>Pseudomonadati</taxon>
        <taxon>Bacteroidota</taxon>
        <taxon>Cytophagia</taxon>
        <taxon>Cytophagales</taxon>
        <taxon>Cytophagaceae</taxon>
        <taxon>Spirosoma</taxon>
    </lineage>
</organism>
<feature type="chain" id="PRO_5037320845" evidence="1">
    <location>
        <begin position="34"/>
        <end position="437"/>
    </location>
</feature>
<evidence type="ECO:0000313" key="3">
    <source>
        <dbReference type="EMBL" id="MBD2757153.1"/>
    </source>
</evidence>
<proteinExistence type="predicted"/>
<dbReference type="Pfam" id="PF05658">
    <property type="entry name" value="YadA_head"/>
    <property type="match status" value="6"/>
</dbReference>
<dbReference type="Pfam" id="PF13884">
    <property type="entry name" value="Peptidase_S74"/>
    <property type="match status" value="1"/>
</dbReference>
<dbReference type="RefSeq" id="WP_191042772.1">
    <property type="nucleotide sequence ID" value="NZ_JACXAA010000017.1"/>
</dbReference>
<sequence>MPHRLQLRFSLASLRLHLSVCLLILVFSSSLHAQVGIGTTSPKAFLNVPQGRTVLFGSDSAGAGGKLIWYGSKGAFRAGAIQDDPNLINSWDNTSVGQYSFASGLNTKANGYIATAFGHSTMAPGNYAVALNYRTEASGQGSVSMGSNTVSSSTNTVAMGTSTQAIAPGAVSMGQNSVARADNATAMGYYTNAAGTNATAIGESTLASGRNAVSLGYASQASGENAMAMGSRSKASGENAIALGTSTQASGDYSLAAGMNSIASGGFSTAIGSDVSTNGKTGSFILGDGNAQPYVSTERFQMTMRFGGGYKLYNSANPQASASGVELKPYQNAWSVISDSTRKENYRVANGASFLEKIARMRLGSWNYKGQDAKLYRHYGPMAQEFFAAFGHDELGIIGEDKSINQADFDGVNLIAIQALIEENQQLKARLAAMEKQ</sequence>
<accession>A0A927B8D0</accession>
<dbReference type="CDD" id="cd12820">
    <property type="entry name" value="LbR_YadA-like"/>
    <property type="match status" value="2"/>
</dbReference>
<dbReference type="SUPFAM" id="SSF101967">
    <property type="entry name" value="Adhesin YadA, collagen-binding domain"/>
    <property type="match status" value="1"/>
</dbReference>
<dbReference type="InterPro" id="IPR030392">
    <property type="entry name" value="S74_ICA"/>
</dbReference>
<name>A0A927B8D0_9BACT</name>
<dbReference type="EMBL" id="JACXAA010000017">
    <property type="protein sequence ID" value="MBD2757153.1"/>
    <property type="molecule type" value="Genomic_DNA"/>
</dbReference>
<evidence type="ECO:0000313" key="4">
    <source>
        <dbReference type="Proteomes" id="UP000653797"/>
    </source>
</evidence>
<comment type="caution">
    <text evidence="3">The sequence shown here is derived from an EMBL/GenBank/DDBJ whole genome shotgun (WGS) entry which is preliminary data.</text>
</comment>
<dbReference type="Proteomes" id="UP000653797">
    <property type="component" value="Unassembled WGS sequence"/>
</dbReference>
<dbReference type="GO" id="GO:0019867">
    <property type="term" value="C:outer membrane"/>
    <property type="evidence" value="ECO:0007669"/>
    <property type="project" value="InterPro"/>
</dbReference>
<dbReference type="PROSITE" id="PS51688">
    <property type="entry name" value="ICA"/>
    <property type="match status" value="1"/>
</dbReference>
<evidence type="ECO:0000256" key="1">
    <source>
        <dbReference type="SAM" id="SignalP"/>
    </source>
</evidence>
<reference evidence="3" key="1">
    <citation type="submission" date="2020-09" db="EMBL/GenBank/DDBJ databases">
        <authorList>
            <person name="Kim M.K."/>
        </authorList>
    </citation>
    <scope>NUCLEOTIDE SEQUENCE</scope>
    <source>
        <strain evidence="3">BT704</strain>
    </source>
</reference>
<keyword evidence="1" id="KW-0732">Signal</keyword>
<keyword evidence="4" id="KW-1185">Reference proteome</keyword>
<feature type="domain" description="Peptidase S74" evidence="2">
    <location>
        <begin position="338"/>
        <end position="431"/>
    </location>
</feature>
<dbReference type="InterPro" id="IPR011049">
    <property type="entry name" value="Serralysin-like_metalloprot_C"/>
</dbReference>
<protein>
    <submittedName>
        <fullName evidence="3">Tail fiber domain-containing protein</fullName>
    </submittedName>
</protein>
<dbReference type="InterPro" id="IPR008640">
    <property type="entry name" value="Adhesin_Head_dom"/>
</dbReference>
<feature type="non-terminal residue" evidence="3">
    <location>
        <position position="437"/>
    </location>
</feature>
<feature type="signal peptide" evidence="1">
    <location>
        <begin position="1"/>
        <end position="33"/>
    </location>
</feature>